<proteinExistence type="predicted"/>
<reference evidence="3" key="1">
    <citation type="journal article" date="2020" name="Stud. Mycol.">
        <title>101 Dothideomycetes genomes: a test case for predicting lifestyles and emergence of pathogens.</title>
        <authorList>
            <person name="Haridas S."/>
            <person name="Albert R."/>
            <person name="Binder M."/>
            <person name="Bloem J."/>
            <person name="Labutti K."/>
            <person name="Salamov A."/>
            <person name="Andreopoulos B."/>
            <person name="Baker S."/>
            <person name="Barry K."/>
            <person name="Bills G."/>
            <person name="Bluhm B."/>
            <person name="Cannon C."/>
            <person name="Castanera R."/>
            <person name="Culley D."/>
            <person name="Daum C."/>
            <person name="Ezra D."/>
            <person name="Gonzalez J."/>
            <person name="Henrissat B."/>
            <person name="Kuo A."/>
            <person name="Liang C."/>
            <person name="Lipzen A."/>
            <person name="Lutzoni F."/>
            <person name="Magnuson J."/>
            <person name="Mondo S."/>
            <person name="Nolan M."/>
            <person name="Ohm R."/>
            <person name="Pangilinan J."/>
            <person name="Park H.-J."/>
            <person name="Ramirez L."/>
            <person name="Alfaro M."/>
            <person name="Sun H."/>
            <person name="Tritt A."/>
            <person name="Yoshinaga Y."/>
            <person name="Zwiers L.-H."/>
            <person name="Turgeon B."/>
            <person name="Goodwin S."/>
            <person name="Spatafora J."/>
            <person name="Crous P."/>
            <person name="Grigoriev I."/>
        </authorList>
    </citation>
    <scope>NUCLEOTIDE SEQUENCE</scope>
    <source>
        <strain evidence="3">CBS 627.86</strain>
    </source>
</reference>
<accession>A0A6A5ZDG6</accession>
<evidence type="ECO:0000313" key="4">
    <source>
        <dbReference type="Proteomes" id="UP000799770"/>
    </source>
</evidence>
<sequence>MAIIPDIPGIEVDILVGGKELVEYADEEEEASPKKVVRYVEATSGAHFKVKWCTTTEFKPEYDISVQVLVDGEWKKGRFHRKSALSTGVTDTCKGSDTYTNGQWFLQKFWFSQLATDEDASRNVDNQLKKLIATTGQISVKMFRVTNFRTWNPVDREPHQAAKFGTVPEKALKGSEALSHHACLDAPVPQPNINMYNFDYVDGREKPFATYVFKYRSLVALKALYIIPPTPPLEDRPVEGLSHDELKQLQEQLRIYKQRVEAKSEMKREVKTEPQGEPVVVDEDDDEISVVSSKKRKRRHTPQEADEVVELD</sequence>
<keyword evidence="4" id="KW-1185">Reference proteome</keyword>
<dbReference type="InterPro" id="IPR057678">
    <property type="entry name" value="DUF7918"/>
</dbReference>
<feature type="region of interest" description="Disordered" evidence="1">
    <location>
        <begin position="262"/>
        <end position="312"/>
    </location>
</feature>
<dbReference type="Pfam" id="PF25534">
    <property type="entry name" value="DUF7918"/>
    <property type="match status" value="1"/>
</dbReference>
<protein>
    <recommendedName>
        <fullName evidence="2">DUF7918 domain-containing protein</fullName>
    </recommendedName>
</protein>
<dbReference type="AlphaFoldDB" id="A0A6A5ZDG6"/>
<dbReference type="OrthoDB" id="3364132at2759"/>
<gene>
    <name evidence="3" type="ORF">BDV96DRAFT_679298</name>
</gene>
<evidence type="ECO:0000313" key="3">
    <source>
        <dbReference type="EMBL" id="KAF2117492.1"/>
    </source>
</evidence>
<organism evidence="3 4">
    <name type="scientific">Lophiotrema nucula</name>
    <dbReference type="NCBI Taxonomy" id="690887"/>
    <lineage>
        <taxon>Eukaryota</taxon>
        <taxon>Fungi</taxon>
        <taxon>Dikarya</taxon>
        <taxon>Ascomycota</taxon>
        <taxon>Pezizomycotina</taxon>
        <taxon>Dothideomycetes</taxon>
        <taxon>Pleosporomycetidae</taxon>
        <taxon>Pleosporales</taxon>
        <taxon>Lophiotremataceae</taxon>
        <taxon>Lophiotrema</taxon>
    </lineage>
</organism>
<dbReference type="Proteomes" id="UP000799770">
    <property type="component" value="Unassembled WGS sequence"/>
</dbReference>
<feature type="compositionally biased region" description="Basic and acidic residues" evidence="1">
    <location>
        <begin position="262"/>
        <end position="274"/>
    </location>
</feature>
<dbReference type="PANTHER" id="PTHR36223">
    <property type="entry name" value="BETA-LACTAMASE-TYPE TRANSPEPTIDASE FOLD DOMAIN CONTAINING PROTEIN"/>
    <property type="match status" value="1"/>
</dbReference>
<evidence type="ECO:0000259" key="2">
    <source>
        <dbReference type="Pfam" id="PF25534"/>
    </source>
</evidence>
<evidence type="ECO:0000256" key="1">
    <source>
        <dbReference type="SAM" id="MobiDB-lite"/>
    </source>
</evidence>
<dbReference type="EMBL" id="ML977318">
    <property type="protein sequence ID" value="KAF2117492.1"/>
    <property type="molecule type" value="Genomic_DNA"/>
</dbReference>
<name>A0A6A5ZDG6_9PLEO</name>
<feature type="domain" description="DUF7918" evidence="2">
    <location>
        <begin position="9"/>
        <end position="230"/>
    </location>
</feature>
<dbReference type="PANTHER" id="PTHR36223:SF1">
    <property type="entry name" value="TRANSCRIPTION ELONGATION FACTOR EAF N-TERMINAL DOMAIN-CONTAINING PROTEIN"/>
    <property type="match status" value="1"/>
</dbReference>